<gene>
    <name evidence="2" type="ORF">A3860_26355</name>
</gene>
<evidence type="ECO:0000313" key="3">
    <source>
        <dbReference type="Proteomes" id="UP000192796"/>
    </source>
</evidence>
<dbReference type="AlphaFoldDB" id="A0A1V9FWX7"/>
<organism evidence="2 3">
    <name type="scientific">Niastella vici</name>
    <dbReference type="NCBI Taxonomy" id="1703345"/>
    <lineage>
        <taxon>Bacteria</taxon>
        <taxon>Pseudomonadati</taxon>
        <taxon>Bacteroidota</taxon>
        <taxon>Chitinophagia</taxon>
        <taxon>Chitinophagales</taxon>
        <taxon>Chitinophagaceae</taxon>
        <taxon>Niastella</taxon>
    </lineage>
</organism>
<feature type="signal peptide" evidence="1">
    <location>
        <begin position="1"/>
        <end position="31"/>
    </location>
</feature>
<reference evidence="2 3" key="1">
    <citation type="submission" date="2016-03" db="EMBL/GenBank/DDBJ databases">
        <title>Niastella vici sp. nov., isolated from farmland soil.</title>
        <authorList>
            <person name="Chen L."/>
            <person name="Wang D."/>
            <person name="Yang S."/>
            <person name="Wang G."/>
        </authorList>
    </citation>
    <scope>NUCLEOTIDE SEQUENCE [LARGE SCALE GENOMIC DNA]</scope>
    <source>
        <strain evidence="2 3">DJ57</strain>
    </source>
</reference>
<dbReference type="OrthoDB" id="1351044at2"/>
<evidence type="ECO:0000256" key="1">
    <source>
        <dbReference type="SAM" id="SignalP"/>
    </source>
</evidence>
<name>A0A1V9FWX7_9BACT</name>
<dbReference type="EMBL" id="LVYD01000048">
    <property type="protein sequence ID" value="OQP62837.1"/>
    <property type="molecule type" value="Genomic_DNA"/>
</dbReference>
<keyword evidence="3" id="KW-1185">Reference proteome</keyword>
<proteinExistence type="predicted"/>
<comment type="caution">
    <text evidence="2">The sequence shown here is derived from an EMBL/GenBank/DDBJ whole genome shotgun (WGS) entry which is preliminary data.</text>
</comment>
<dbReference type="Proteomes" id="UP000192796">
    <property type="component" value="Unassembled WGS sequence"/>
</dbReference>
<feature type="chain" id="PRO_5012935451" evidence="1">
    <location>
        <begin position="32"/>
        <end position="193"/>
    </location>
</feature>
<protein>
    <submittedName>
        <fullName evidence="2">Uncharacterized protein</fullName>
    </submittedName>
</protein>
<sequence>MYTPVRRTITPISSFVILLLLASCSQKPASANKVPTDTLKVAAASDTAIDFDKLSVSDTGSQNAPYYIVEVATGHNFDSLKSISSNAVTILSSKFSMLDRIYKSGKGIVVPDNSDDEIYRGEYYPRRPYHEGNFVSIEMSNEFDDENADKLKMVAVAGMYAEQKAADSVAALLKNKIPTTKIVKQDVYMGCMH</sequence>
<evidence type="ECO:0000313" key="2">
    <source>
        <dbReference type="EMBL" id="OQP62837.1"/>
    </source>
</evidence>
<dbReference type="STRING" id="1703345.A3860_26355"/>
<dbReference type="RefSeq" id="WP_081148234.1">
    <property type="nucleotide sequence ID" value="NZ_LVYD01000048.1"/>
</dbReference>
<dbReference type="PROSITE" id="PS51257">
    <property type="entry name" value="PROKAR_LIPOPROTEIN"/>
    <property type="match status" value="1"/>
</dbReference>
<accession>A0A1V9FWX7</accession>
<keyword evidence="1" id="KW-0732">Signal</keyword>